<reference evidence="3 5" key="2">
    <citation type="submission" date="2023-02" db="EMBL/GenBank/DDBJ databases">
        <title>Population genomics of bacteria associated with diatom.</title>
        <authorList>
            <person name="Xie J."/>
            <person name="Wang H."/>
        </authorList>
    </citation>
    <scope>NUCLEOTIDE SEQUENCE [LARGE SCALE GENOMIC DNA]</scope>
    <source>
        <strain evidence="3 5">PT47_8</strain>
    </source>
</reference>
<sequence length="82" mass="8818">MPHPKTTVILAQFFIALMMAFLMTGIFTAFPTGFAPGWVGLWLGRFVIAMPIAFVLSLGVGPLAFFLASRLISILTLSRSAG</sequence>
<keyword evidence="2" id="KW-0689">Ribosomal protein</keyword>
<feature type="transmembrane region" description="Helical" evidence="1">
    <location>
        <begin position="7"/>
        <end position="30"/>
    </location>
</feature>
<evidence type="ECO:0000313" key="4">
    <source>
        <dbReference type="Proteomes" id="UP000092565"/>
    </source>
</evidence>
<dbReference type="OrthoDB" id="7159403at2"/>
<dbReference type="AlphaFoldDB" id="A0A1B0ZX14"/>
<keyword evidence="2" id="KW-0687">Ribonucleoprotein</keyword>
<dbReference type="InterPro" id="IPR021529">
    <property type="entry name" value="DUF2798"/>
</dbReference>
<dbReference type="Proteomes" id="UP000092565">
    <property type="component" value="Chromosome"/>
</dbReference>
<dbReference type="Proteomes" id="UP001218364">
    <property type="component" value="Unassembled WGS sequence"/>
</dbReference>
<dbReference type="EMBL" id="CP015124">
    <property type="protein sequence ID" value="ANP38634.1"/>
    <property type="molecule type" value="Genomic_DNA"/>
</dbReference>
<keyword evidence="1" id="KW-0472">Membrane</keyword>
<evidence type="ECO:0000313" key="2">
    <source>
        <dbReference type="EMBL" id="ANP38634.1"/>
    </source>
</evidence>
<proteinExistence type="predicted"/>
<dbReference type="RefSeq" id="WP_065273262.1">
    <property type="nucleotide sequence ID" value="NZ_CP015124.1"/>
</dbReference>
<organism evidence="2 4">
    <name type="scientific">Phaeobacter gallaeciensis</name>
    <dbReference type="NCBI Taxonomy" id="60890"/>
    <lineage>
        <taxon>Bacteria</taxon>
        <taxon>Pseudomonadati</taxon>
        <taxon>Pseudomonadota</taxon>
        <taxon>Alphaproteobacteria</taxon>
        <taxon>Rhodobacterales</taxon>
        <taxon>Roseobacteraceae</taxon>
        <taxon>Phaeobacter</taxon>
    </lineage>
</organism>
<dbReference type="EMBL" id="JARCJK010000001">
    <property type="protein sequence ID" value="MDE4164331.1"/>
    <property type="molecule type" value="Genomic_DNA"/>
</dbReference>
<dbReference type="Pfam" id="PF11391">
    <property type="entry name" value="DUF2798"/>
    <property type="match status" value="1"/>
</dbReference>
<name>A0A1B0ZX14_9RHOB</name>
<keyword evidence="1" id="KW-1133">Transmembrane helix</keyword>
<dbReference type="GO" id="GO:0005840">
    <property type="term" value="C:ribosome"/>
    <property type="evidence" value="ECO:0007669"/>
    <property type="project" value="UniProtKB-KW"/>
</dbReference>
<keyword evidence="1" id="KW-0812">Transmembrane</keyword>
<feature type="transmembrane region" description="Helical" evidence="1">
    <location>
        <begin position="42"/>
        <end position="68"/>
    </location>
</feature>
<gene>
    <name evidence="2" type="ORF">JL2886_03763</name>
    <name evidence="3" type="ORF">PXK24_01400</name>
</gene>
<evidence type="ECO:0000313" key="3">
    <source>
        <dbReference type="EMBL" id="MDE4164331.1"/>
    </source>
</evidence>
<evidence type="ECO:0000313" key="5">
    <source>
        <dbReference type="Proteomes" id="UP001218364"/>
    </source>
</evidence>
<evidence type="ECO:0000256" key="1">
    <source>
        <dbReference type="SAM" id="Phobius"/>
    </source>
</evidence>
<protein>
    <submittedName>
        <fullName evidence="2">50S ribosomal protein L1</fullName>
    </submittedName>
    <submittedName>
        <fullName evidence="3">DUF2798 domain-containing protein</fullName>
    </submittedName>
</protein>
<dbReference type="PATRIC" id="fig|60890.4.peg.3669"/>
<keyword evidence="4" id="KW-1185">Reference proteome</keyword>
<reference evidence="2 4" key="1">
    <citation type="submission" date="2016-04" db="EMBL/GenBank/DDBJ databases">
        <authorList>
            <person name="Evans L.H."/>
            <person name="Alamgir A."/>
            <person name="Owens N."/>
            <person name="Weber N.D."/>
            <person name="Virtaneva K."/>
            <person name="Barbian K."/>
            <person name="Babar A."/>
            <person name="Rosenke K."/>
        </authorList>
    </citation>
    <scope>NUCLEOTIDE SEQUENCE [LARGE SCALE GENOMIC DNA]</scope>
    <source>
        <strain evidence="2 4">JL2886</strain>
    </source>
</reference>
<accession>A0A1B0ZX14</accession>